<dbReference type="RefSeq" id="WP_188671266.1">
    <property type="nucleotide sequence ID" value="NZ_BMKA01000001.1"/>
</dbReference>
<accession>A0A916QTM9</accession>
<dbReference type="PANTHER" id="PTHR35368">
    <property type="entry name" value="HYDROPEROXIDE REDUCTASE"/>
    <property type="match status" value="1"/>
</dbReference>
<gene>
    <name evidence="1" type="ORF">GCM10011498_08790</name>
</gene>
<proteinExistence type="predicted"/>
<dbReference type="InterPro" id="IPR036102">
    <property type="entry name" value="OsmC/Ohrsf"/>
</dbReference>
<name>A0A916QTM9_9RHOB</name>
<dbReference type="EMBL" id="BMKA01000001">
    <property type="protein sequence ID" value="GGA10887.1"/>
    <property type="molecule type" value="Genomic_DNA"/>
</dbReference>
<evidence type="ECO:0008006" key="3">
    <source>
        <dbReference type="Google" id="ProtNLM"/>
    </source>
</evidence>
<dbReference type="InterPro" id="IPR052924">
    <property type="entry name" value="OsmC/Ohr_hydroprdx_reductase"/>
</dbReference>
<dbReference type="InterPro" id="IPR003718">
    <property type="entry name" value="OsmC/Ohr_fam"/>
</dbReference>
<comment type="caution">
    <text evidence="1">The sequence shown here is derived from an EMBL/GenBank/DDBJ whole genome shotgun (WGS) entry which is preliminary data.</text>
</comment>
<keyword evidence="2" id="KW-1185">Reference proteome</keyword>
<dbReference type="SUPFAM" id="SSF82784">
    <property type="entry name" value="OsmC-like"/>
    <property type="match status" value="1"/>
</dbReference>
<dbReference type="PANTHER" id="PTHR35368:SF1">
    <property type="entry name" value="HYDROPEROXIDE REDUCTASE"/>
    <property type="match status" value="1"/>
</dbReference>
<dbReference type="Proteomes" id="UP000628017">
    <property type="component" value="Unassembled WGS sequence"/>
</dbReference>
<dbReference type="InterPro" id="IPR015946">
    <property type="entry name" value="KH_dom-like_a/b"/>
</dbReference>
<reference evidence="1" key="1">
    <citation type="journal article" date="2014" name="Int. J. Syst. Evol. Microbiol.">
        <title>Complete genome sequence of Corynebacterium casei LMG S-19264T (=DSM 44701T), isolated from a smear-ripened cheese.</title>
        <authorList>
            <consortium name="US DOE Joint Genome Institute (JGI-PGF)"/>
            <person name="Walter F."/>
            <person name="Albersmeier A."/>
            <person name="Kalinowski J."/>
            <person name="Ruckert C."/>
        </authorList>
    </citation>
    <scope>NUCLEOTIDE SEQUENCE</scope>
    <source>
        <strain evidence="1">CGMCC 1.15880</strain>
    </source>
</reference>
<evidence type="ECO:0000313" key="2">
    <source>
        <dbReference type="Proteomes" id="UP000628017"/>
    </source>
</evidence>
<organism evidence="1 2">
    <name type="scientific">Neptunicoccus cionae</name>
    <dbReference type="NCBI Taxonomy" id="2035344"/>
    <lineage>
        <taxon>Bacteria</taxon>
        <taxon>Pseudomonadati</taxon>
        <taxon>Pseudomonadota</taxon>
        <taxon>Alphaproteobacteria</taxon>
        <taxon>Rhodobacterales</taxon>
        <taxon>Paracoccaceae</taxon>
        <taxon>Neptunicoccus</taxon>
    </lineage>
</organism>
<reference evidence="1" key="2">
    <citation type="submission" date="2020-09" db="EMBL/GenBank/DDBJ databases">
        <authorList>
            <person name="Sun Q."/>
            <person name="Zhou Y."/>
        </authorList>
    </citation>
    <scope>NUCLEOTIDE SEQUENCE</scope>
    <source>
        <strain evidence="1">CGMCC 1.15880</strain>
    </source>
</reference>
<dbReference type="AlphaFoldDB" id="A0A916QTM9"/>
<sequence>MTLDPKHLHHIQSFTNVKPPRILDRQLPLRKRYHSKPEAAWVYDHAKTVDAQAPANHPLHGHVVCGEGIPVDVPVSVHKAVGGESDFPCPGEILAAALASCLDTAIRMIANLKGIELSRLEVQVSLGADVRGALMTGDNVPVGFQTAHLKVELNTECENSKPHLNALIDAAERSCVILQTLRAPPTVEIERSFSVSSVGNVTSS</sequence>
<evidence type="ECO:0000313" key="1">
    <source>
        <dbReference type="EMBL" id="GGA10887.1"/>
    </source>
</evidence>
<dbReference type="Pfam" id="PF02566">
    <property type="entry name" value="OsmC"/>
    <property type="match status" value="1"/>
</dbReference>
<protein>
    <recommendedName>
        <fullName evidence="3">Osmotically inducible protein OsmC</fullName>
    </recommendedName>
</protein>
<dbReference type="Gene3D" id="3.30.300.20">
    <property type="match status" value="1"/>
</dbReference>